<name>A0A6J4N5S8_9ACTN</name>
<feature type="non-terminal residue" evidence="2">
    <location>
        <position position="1"/>
    </location>
</feature>
<feature type="region of interest" description="Disordered" evidence="1">
    <location>
        <begin position="1"/>
        <end position="64"/>
    </location>
</feature>
<dbReference type="EMBL" id="CADCUO010000041">
    <property type="protein sequence ID" value="CAA9377093.1"/>
    <property type="molecule type" value="Genomic_DNA"/>
</dbReference>
<protein>
    <submittedName>
        <fullName evidence="2">Uncharacterized protein</fullName>
    </submittedName>
</protein>
<evidence type="ECO:0000313" key="2">
    <source>
        <dbReference type="EMBL" id="CAA9377093.1"/>
    </source>
</evidence>
<sequence length="64" mass="6580">WSRPVGVRWSWPSPSRSPKATTAGSCQRTAPVPAPPSSSGCASGPSPARQAGPPARPSSTHCER</sequence>
<reference evidence="2" key="1">
    <citation type="submission" date="2020-02" db="EMBL/GenBank/DDBJ databases">
        <authorList>
            <person name="Meier V. D."/>
        </authorList>
    </citation>
    <scope>NUCLEOTIDE SEQUENCE</scope>
    <source>
        <strain evidence="2">AVDCRST_MAG75</strain>
    </source>
</reference>
<dbReference type="AlphaFoldDB" id="A0A6J4N5S8"/>
<feature type="compositionally biased region" description="Low complexity" evidence="1">
    <location>
        <begin position="8"/>
        <end position="18"/>
    </location>
</feature>
<accession>A0A6J4N5S8</accession>
<evidence type="ECO:0000256" key="1">
    <source>
        <dbReference type="SAM" id="MobiDB-lite"/>
    </source>
</evidence>
<organism evidence="2">
    <name type="scientific">uncultured Propionibacteriaceae bacterium</name>
    <dbReference type="NCBI Taxonomy" id="257457"/>
    <lineage>
        <taxon>Bacteria</taxon>
        <taxon>Bacillati</taxon>
        <taxon>Actinomycetota</taxon>
        <taxon>Actinomycetes</taxon>
        <taxon>Propionibacteriales</taxon>
        <taxon>Propionibacteriaceae</taxon>
        <taxon>environmental samples</taxon>
    </lineage>
</organism>
<gene>
    <name evidence="2" type="ORF">AVDCRST_MAG75-630</name>
</gene>
<feature type="compositionally biased region" description="Low complexity" evidence="1">
    <location>
        <begin position="37"/>
        <end position="48"/>
    </location>
</feature>
<proteinExistence type="predicted"/>
<feature type="non-terminal residue" evidence="2">
    <location>
        <position position="64"/>
    </location>
</feature>
<feature type="compositionally biased region" description="Polar residues" evidence="1">
    <location>
        <begin position="19"/>
        <end position="28"/>
    </location>
</feature>